<dbReference type="SUPFAM" id="SSF51197">
    <property type="entry name" value="Clavaminate synthase-like"/>
    <property type="match status" value="1"/>
</dbReference>
<protein>
    <submittedName>
        <fullName evidence="1">YhcH/YjgK/YiaL family protein</fullName>
    </submittedName>
</protein>
<comment type="caution">
    <text evidence="1">The sequence shown here is derived from an EMBL/GenBank/DDBJ whole genome shotgun (WGS) entry which is preliminary data.</text>
</comment>
<dbReference type="PANTHER" id="PTHR34986:SF1">
    <property type="entry name" value="PROTEIN YIAL"/>
    <property type="match status" value="1"/>
</dbReference>
<name>A0ABV5BDZ3_9BACL</name>
<evidence type="ECO:0000313" key="1">
    <source>
        <dbReference type="EMBL" id="MFB5683909.1"/>
    </source>
</evidence>
<dbReference type="InterPro" id="IPR037012">
    <property type="entry name" value="NanQ/TabA/YiaL_sf"/>
</dbReference>
<dbReference type="NCBIfam" id="TIGR00022">
    <property type="entry name" value="YhcH/YjgK/YiaL family protein"/>
    <property type="match status" value="1"/>
</dbReference>
<accession>A0ABV5BDZ3</accession>
<organism evidence="1 2">
    <name type="scientific">Paenibacillus terreus</name>
    <dbReference type="NCBI Taxonomy" id="1387834"/>
    <lineage>
        <taxon>Bacteria</taxon>
        <taxon>Bacillati</taxon>
        <taxon>Bacillota</taxon>
        <taxon>Bacilli</taxon>
        <taxon>Bacillales</taxon>
        <taxon>Paenibacillaceae</taxon>
        <taxon>Paenibacillus</taxon>
    </lineage>
</organism>
<dbReference type="PANTHER" id="PTHR34986">
    <property type="entry name" value="EVOLVED BETA-GALACTOSIDASE SUBUNIT BETA"/>
    <property type="match status" value="1"/>
</dbReference>
<proteinExistence type="predicted"/>
<dbReference type="RefSeq" id="WP_375527630.1">
    <property type="nucleotide sequence ID" value="NZ_JBHILM010000032.1"/>
</dbReference>
<sequence length="164" mass="18518">MILAALDQAELFRHLHPGFDEAFAFMQQSSTRDLVPGKYEIDGDRVFAMVQEYVTKPESECDWESHREYIDIQYLVLGQEQMNSAPLDRLIDQSDYVTATDKISYRSALSPYSSLQVRAGQFTIFFPEDGHQACICSGTSEVVKKIVIKVKASAQCAHQTKNGE</sequence>
<dbReference type="EMBL" id="JBHILM010000032">
    <property type="protein sequence ID" value="MFB5683909.1"/>
    <property type="molecule type" value="Genomic_DNA"/>
</dbReference>
<reference evidence="1 2" key="1">
    <citation type="submission" date="2024-09" db="EMBL/GenBank/DDBJ databases">
        <authorList>
            <person name="Ruan L."/>
        </authorList>
    </citation>
    <scope>NUCLEOTIDE SEQUENCE [LARGE SCALE GENOMIC DNA]</scope>
    <source>
        <strain evidence="1 2">D33</strain>
    </source>
</reference>
<dbReference type="Pfam" id="PF04074">
    <property type="entry name" value="DUF386"/>
    <property type="match status" value="1"/>
</dbReference>
<keyword evidence="2" id="KW-1185">Reference proteome</keyword>
<dbReference type="Proteomes" id="UP001580407">
    <property type="component" value="Unassembled WGS sequence"/>
</dbReference>
<dbReference type="InterPro" id="IPR004375">
    <property type="entry name" value="NanQ/TabA/YiaL"/>
</dbReference>
<gene>
    <name evidence="1" type="ORF">ACE3NQ_23620</name>
</gene>
<evidence type="ECO:0000313" key="2">
    <source>
        <dbReference type="Proteomes" id="UP001580407"/>
    </source>
</evidence>
<dbReference type="Gene3D" id="2.60.120.370">
    <property type="entry name" value="YhcH/YjgK/YiaL"/>
    <property type="match status" value="1"/>
</dbReference>